<feature type="compositionally biased region" description="Basic and acidic residues" evidence="4">
    <location>
        <begin position="1"/>
        <end position="11"/>
    </location>
</feature>
<dbReference type="Pfam" id="PF24883">
    <property type="entry name" value="NPHP3_N"/>
    <property type="match status" value="1"/>
</dbReference>
<dbReference type="SMART" id="SM00320">
    <property type="entry name" value="WD40"/>
    <property type="match status" value="4"/>
</dbReference>
<keyword evidence="7" id="KW-1185">Reference proteome</keyword>
<feature type="repeat" description="WD" evidence="2">
    <location>
        <begin position="1305"/>
        <end position="1337"/>
    </location>
</feature>
<dbReference type="Gene3D" id="3.40.50.300">
    <property type="entry name" value="P-loop containing nucleotide triphosphate hydrolases"/>
    <property type="match status" value="1"/>
</dbReference>
<reference evidence="6" key="1">
    <citation type="submission" date="2020-01" db="EMBL/GenBank/DDBJ databases">
        <title>Identification and distribution of gene clusters putatively required for synthesis of sphingolipid metabolism inhibitors in phylogenetically diverse species of the filamentous fungus Fusarium.</title>
        <authorList>
            <person name="Kim H.-S."/>
            <person name="Busman M."/>
            <person name="Brown D.W."/>
            <person name="Divon H."/>
            <person name="Uhlig S."/>
            <person name="Proctor R.H."/>
        </authorList>
    </citation>
    <scope>NUCLEOTIDE SEQUENCE</scope>
    <source>
        <strain evidence="6">NRRL 53441</strain>
    </source>
</reference>
<dbReference type="SUPFAM" id="SSF52540">
    <property type="entry name" value="P-loop containing nucleoside triphosphate hydrolases"/>
    <property type="match status" value="1"/>
</dbReference>
<dbReference type="Gene3D" id="2.130.10.10">
    <property type="entry name" value="YVTN repeat-like/Quinoprotein amine dehydrogenase"/>
    <property type="match status" value="3"/>
</dbReference>
<keyword evidence="2" id="KW-0853">WD repeat</keyword>
<dbReference type="PROSITE" id="PS50082">
    <property type="entry name" value="WD_REPEATS_2"/>
    <property type="match status" value="1"/>
</dbReference>
<dbReference type="EMBL" id="JAADJG010000261">
    <property type="protein sequence ID" value="KAF4449999.1"/>
    <property type="molecule type" value="Genomic_DNA"/>
</dbReference>
<dbReference type="PANTHER" id="PTHR10039">
    <property type="entry name" value="AMELOGENIN"/>
    <property type="match status" value="1"/>
</dbReference>
<dbReference type="InterPro" id="IPR007111">
    <property type="entry name" value="NACHT_NTPase"/>
</dbReference>
<protein>
    <submittedName>
        <fullName evidence="6">WD domain protein</fullName>
    </submittedName>
</protein>
<sequence>MGIRDRFEKLSSKLQRSRATSPVPPASIQQPTEDNQSTPHASSSLPERLWNEAYDELKNSESNKTIVEAYEKVLSGQLQAETSSPDNNADVTNIIASDPNARWRQMERLVQLGLEKTAKVVDKKQKVNQWLELIKPIRQAIDTGIKAAPQAAVPWAGVCCALDILSSPLTEPKKNRDGMTHVLTRMEWYWEMSRLLLDEDRPSQSSRPLRSRLETHVISLYGKLLLYEMKSVVLYHRSQFGVFMRDLPKLDDWEAQLKDIKDAEAAVERDASQYNTLEMRSSLQDISTSASVSERKLHEILLEHEQQGAWQQKVHLEEKDNECLRDLRITNPQDDKETIIKAKGGLLMESYSWVMENESYQQWINDDESRLLWIKGDPGKGKTMLLCGIINELESSAPHSVFYFFCQASEPRLRSASAVLRGLIWFLARTRPNLISHIRKEYDQAGKDIFNDHNAWQALSNIMTAMVEDETADGLVFVVDALDECTDDRDRLIALVSQLSTFSKSKWIVSSRNWPEIEAQLDGITSKVRLHLELNHASISDAVQRLIVCKVEDLARKKRYTESTRDAVLQHLLSNASDTFLWVSLVCEELGKHNVLPHHTLHILKSFPAGLDMLYQRMVAQVLGSRDQDICRAILAVVTVAFEPLSLAELAISDARLTCFHSDLETLSSIVNCCGSFLTIRNNIVYPVHQSVKDFLLTSSDIFPSSIAGQHYSIFLSSMDRMQVTLHRDLYSVHDDTLYIHEISKPPSSPLDAIRYGCIYWVDHLHKSAPDAIESPSTCILVETFLKTKYLYWLEAISLLGCVSTAIRAIRKLGSGLPETSAAELKYLTEDALRFALTHRAICDTVPLQLYDSALIFSPERSQVRQNFDSEISANIRVFPSSFQQWDACLFNIPSIGRFGRFGSEPRVSPDGERLAMMAHTDKNTILILDSFTGEIVRKIKSNQPDVLIVGFDSERKHLVTVSRHYPAVVNDTVMIWNTYTGEYVQMFEDVFDIAVLSRDRGSLALVESSGLVHVWDPWAGSCEYTVDLRHGEGKIEWIDFGLTKLGAPCFLSINSTEDSSEVSTESRPKVFVVQNPRTGHVIAKAPLASGIYKAALDPDRKLLLMAELRGELWLWDGETHLRRVFGDEDFKPCCDITWAPDGRSFAVATFDAVILCDPTKQARIERISFPSIINPRLCYVSGATLALLDWESLRMLRVCSTSSEAASVNEQALNPIFRMNPGPNGRLEISRMEGDNEIFISAIDNTLRRLHIPGSYRGCSGVFSPDHHYAFVDRSALINIWDTKSGRCLHKLRGHVNDAPSRIAIEFDPSGQLVSANHQDDCIRIWNPTTGDCLRIFGSQHWPRDLLMAASADGRIAIAPCNRKDLHTWDLGREGGGAIQWTVAQSPLCLSFSSNGLLAVLWGRMMEEKSLNILGVSLGTCLRAYRVPKGSSYARFDTNSKSRIDVGQGVLDLDLERLTEAQQEVEEKKYQVHSRNDQPPIWNPQFLKVSFTDSEAWLMRGSKKVLWVPLSTARTVNVIPNFDTGTSMVAMIHNSHALILHIGESNITLD</sequence>
<dbReference type="PROSITE" id="PS50837">
    <property type="entry name" value="NACHT"/>
    <property type="match status" value="1"/>
</dbReference>
<feature type="compositionally biased region" description="Polar residues" evidence="4">
    <location>
        <begin position="27"/>
        <end position="45"/>
    </location>
</feature>
<gene>
    <name evidence="6" type="ORF">F53441_6783</name>
</gene>
<dbReference type="OrthoDB" id="538223at2759"/>
<dbReference type="SUPFAM" id="SSF50998">
    <property type="entry name" value="Quinoprotein alcohol dehydrogenase-like"/>
    <property type="match status" value="1"/>
</dbReference>
<name>A0A8H4NSX4_9HYPO</name>
<accession>A0A8H4NSX4</accession>
<feature type="region of interest" description="Disordered" evidence="4">
    <location>
        <begin position="1"/>
        <end position="48"/>
    </location>
</feature>
<evidence type="ECO:0000256" key="2">
    <source>
        <dbReference type="PROSITE-ProRule" id="PRU00221"/>
    </source>
</evidence>
<evidence type="ECO:0000313" key="6">
    <source>
        <dbReference type="EMBL" id="KAF4449999.1"/>
    </source>
</evidence>
<organism evidence="6 7">
    <name type="scientific">Fusarium austroafricanum</name>
    <dbReference type="NCBI Taxonomy" id="2364996"/>
    <lineage>
        <taxon>Eukaryota</taxon>
        <taxon>Fungi</taxon>
        <taxon>Dikarya</taxon>
        <taxon>Ascomycota</taxon>
        <taxon>Pezizomycotina</taxon>
        <taxon>Sordariomycetes</taxon>
        <taxon>Hypocreomycetidae</taxon>
        <taxon>Hypocreales</taxon>
        <taxon>Nectriaceae</taxon>
        <taxon>Fusarium</taxon>
        <taxon>Fusarium concolor species complex</taxon>
    </lineage>
</organism>
<dbReference type="InterPro" id="IPR015943">
    <property type="entry name" value="WD40/YVTN_repeat-like_dom_sf"/>
</dbReference>
<proteinExistence type="predicted"/>
<evidence type="ECO:0000259" key="5">
    <source>
        <dbReference type="PROSITE" id="PS50837"/>
    </source>
</evidence>
<evidence type="ECO:0000313" key="7">
    <source>
        <dbReference type="Proteomes" id="UP000605986"/>
    </source>
</evidence>
<feature type="domain" description="NACHT" evidence="5">
    <location>
        <begin position="370"/>
        <end position="587"/>
    </location>
</feature>
<evidence type="ECO:0000256" key="3">
    <source>
        <dbReference type="SAM" id="Coils"/>
    </source>
</evidence>
<dbReference type="InterPro" id="IPR031359">
    <property type="entry name" value="NACHT_N"/>
</dbReference>
<dbReference type="FunFam" id="3.40.50.300:FF:001638">
    <property type="entry name" value="NACHT and WD40 domain protein"/>
    <property type="match status" value="1"/>
</dbReference>
<dbReference type="PANTHER" id="PTHR10039:SF14">
    <property type="entry name" value="NACHT DOMAIN-CONTAINING PROTEIN"/>
    <property type="match status" value="1"/>
</dbReference>
<comment type="caution">
    <text evidence="6">The sequence shown here is derived from an EMBL/GenBank/DDBJ whole genome shotgun (WGS) entry which is preliminary data.</text>
</comment>
<dbReference type="InterPro" id="IPR027417">
    <property type="entry name" value="P-loop_NTPase"/>
</dbReference>
<keyword evidence="1" id="KW-0677">Repeat</keyword>
<keyword evidence="3" id="KW-0175">Coiled coil</keyword>
<evidence type="ECO:0000256" key="1">
    <source>
        <dbReference type="ARBA" id="ARBA00022737"/>
    </source>
</evidence>
<feature type="coiled-coil region" evidence="3">
    <location>
        <begin position="250"/>
        <end position="280"/>
    </location>
</feature>
<dbReference type="Pfam" id="PF17100">
    <property type="entry name" value="NACHT_N"/>
    <property type="match status" value="1"/>
</dbReference>
<dbReference type="InterPro" id="IPR001680">
    <property type="entry name" value="WD40_rpt"/>
</dbReference>
<dbReference type="InterPro" id="IPR011047">
    <property type="entry name" value="Quinoprotein_ADH-like_sf"/>
</dbReference>
<dbReference type="InterPro" id="IPR056884">
    <property type="entry name" value="NPHP3-like_N"/>
</dbReference>
<evidence type="ECO:0000256" key="4">
    <source>
        <dbReference type="SAM" id="MobiDB-lite"/>
    </source>
</evidence>
<dbReference type="Proteomes" id="UP000605986">
    <property type="component" value="Unassembled WGS sequence"/>
</dbReference>